<keyword evidence="6" id="KW-1185">Reference proteome</keyword>
<keyword evidence="1" id="KW-0677">Repeat</keyword>
<dbReference type="Pfam" id="PF13857">
    <property type="entry name" value="Ank_5"/>
    <property type="match status" value="1"/>
</dbReference>
<keyword evidence="2 3" id="KW-0040">ANK repeat</keyword>
<gene>
    <name evidence="5" type="ORF">BKA59DRAFT_458595</name>
</gene>
<name>A0A8K0RUM1_9HYPO</name>
<dbReference type="PROSITE" id="PS50088">
    <property type="entry name" value="ANK_REPEAT"/>
    <property type="match status" value="1"/>
</dbReference>
<dbReference type="AlphaFoldDB" id="A0A8K0RUM1"/>
<evidence type="ECO:0000256" key="3">
    <source>
        <dbReference type="PROSITE-ProRule" id="PRU00023"/>
    </source>
</evidence>
<protein>
    <submittedName>
        <fullName evidence="5">Ankyrin repeat-containing domain protein</fullName>
    </submittedName>
</protein>
<dbReference type="SUPFAM" id="SSF48403">
    <property type="entry name" value="Ankyrin repeat"/>
    <property type="match status" value="1"/>
</dbReference>
<proteinExistence type="predicted"/>
<dbReference type="PANTHER" id="PTHR24198">
    <property type="entry name" value="ANKYRIN REPEAT AND PROTEIN KINASE DOMAIN-CONTAINING PROTEIN"/>
    <property type="match status" value="1"/>
</dbReference>
<feature type="repeat" description="ANK" evidence="3">
    <location>
        <begin position="233"/>
        <end position="265"/>
    </location>
</feature>
<reference evidence="5" key="1">
    <citation type="journal article" date="2021" name="Nat. Commun.">
        <title>Genetic determinants of endophytism in the Arabidopsis root mycobiome.</title>
        <authorList>
            <person name="Mesny F."/>
            <person name="Miyauchi S."/>
            <person name="Thiergart T."/>
            <person name="Pickel B."/>
            <person name="Atanasova L."/>
            <person name="Karlsson M."/>
            <person name="Huettel B."/>
            <person name="Barry K.W."/>
            <person name="Haridas S."/>
            <person name="Chen C."/>
            <person name="Bauer D."/>
            <person name="Andreopoulos W."/>
            <person name="Pangilinan J."/>
            <person name="LaButti K."/>
            <person name="Riley R."/>
            <person name="Lipzen A."/>
            <person name="Clum A."/>
            <person name="Drula E."/>
            <person name="Henrissat B."/>
            <person name="Kohler A."/>
            <person name="Grigoriev I.V."/>
            <person name="Martin F.M."/>
            <person name="Hacquard S."/>
        </authorList>
    </citation>
    <scope>NUCLEOTIDE SEQUENCE</scope>
    <source>
        <strain evidence="5">MPI-SDFR-AT-0068</strain>
    </source>
</reference>
<dbReference type="Proteomes" id="UP000813427">
    <property type="component" value="Unassembled WGS sequence"/>
</dbReference>
<evidence type="ECO:0000313" key="6">
    <source>
        <dbReference type="Proteomes" id="UP000813427"/>
    </source>
</evidence>
<dbReference type="InterPro" id="IPR036770">
    <property type="entry name" value="Ankyrin_rpt-contain_sf"/>
</dbReference>
<dbReference type="PROSITE" id="PS50297">
    <property type="entry name" value="ANK_REP_REGION"/>
    <property type="match status" value="1"/>
</dbReference>
<evidence type="ECO:0000256" key="4">
    <source>
        <dbReference type="SAM" id="Coils"/>
    </source>
</evidence>
<dbReference type="EMBL" id="JAGPXF010000006">
    <property type="protein sequence ID" value="KAH7239278.1"/>
    <property type="molecule type" value="Genomic_DNA"/>
</dbReference>
<comment type="caution">
    <text evidence="5">The sequence shown here is derived from an EMBL/GenBank/DDBJ whole genome shotgun (WGS) entry which is preliminary data.</text>
</comment>
<sequence length="307" mass="35112">MIHINQSTAASLATFRGRVRWVFNQLVDAMRNFNHVRVAYIFSAWDLQVGSPGYEFELMNRGERRLLELACQQWNLDMVKFLLENRNIEPKGFDVWSFILAGPMDIALALVTHGFDINQPYHDYPYSVLGDYLQHPDMIMRLLNLGANPSQATLCGMADIPSLAGQHASIEVVDMLYHAGAKFFRSNALHRAIEAAEHDEDRFAIMDFLLQNELVDINQLEYGYKENPSLWPGSGTALHCAVRTASLRSVEYLLAWNADLNVKNRMGWTPLDLAIRYGLEDIKKVLRNAQQRLRRENLRRDASTNEG</sequence>
<dbReference type="PANTHER" id="PTHR24198:SF165">
    <property type="entry name" value="ANKYRIN REPEAT-CONTAINING PROTEIN-RELATED"/>
    <property type="match status" value="1"/>
</dbReference>
<organism evidence="5 6">
    <name type="scientific">Fusarium tricinctum</name>
    <dbReference type="NCBI Taxonomy" id="61284"/>
    <lineage>
        <taxon>Eukaryota</taxon>
        <taxon>Fungi</taxon>
        <taxon>Dikarya</taxon>
        <taxon>Ascomycota</taxon>
        <taxon>Pezizomycotina</taxon>
        <taxon>Sordariomycetes</taxon>
        <taxon>Hypocreomycetidae</taxon>
        <taxon>Hypocreales</taxon>
        <taxon>Nectriaceae</taxon>
        <taxon>Fusarium</taxon>
        <taxon>Fusarium tricinctum species complex</taxon>
    </lineage>
</organism>
<dbReference type="SMART" id="SM00248">
    <property type="entry name" value="ANK"/>
    <property type="match status" value="3"/>
</dbReference>
<feature type="coiled-coil region" evidence="4">
    <location>
        <begin position="279"/>
        <end position="306"/>
    </location>
</feature>
<evidence type="ECO:0000256" key="2">
    <source>
        <dbReference type="ARBA" id="ARBA00023043"/>
    </source>
</evidence>
<dbReference type="Gene3D" id="1.25.40.20">
    <property type="entry name" value="Ankyrin repeat-containing domain"/>
    <property type="match status" value="2"/>
</dbReference>
<evidence type="ECO:0000313" key="5">
    <source>
        <dbReference type="EMBL" id="KAH7239278.1"/>
    </source>
</evidence>
<dbReference type="InterPro" id="IPR002110">
    <property type="entry name" value="Ankyrin_rpt"/>
</dbReference>
<keyword evidence="4" id="KW-0175">Coiled coil</keyword>
<evidence type="ECO:0000256" key="1">
    <source>
        <dbReference type="ARBA" id="ARBA00022737"/>
    </source>
</evidence>
<accession>A0A8K0RUM1</accession>
<dbReference type="OrthoDB" id="194358at2759"/>